<evidence type="ECO:0000313" key="2">
    <source>
        <dbReference type="Proteomes" id="UP000308054"/>
    </source>
</evidence>
<organism evidence="1 2">
    <name type="scientific">Marinicauda algicola</name>
    <dbReference type="NCBI Taxonomy" id="2029849"/>
    <lineage>
        <taxon>Bacteria</taxon>
        <taxon>Pseudomonadati</taxon>
        <taxon>Pseudomonadota</taxon>
        <taxon>Alphaproteobacteria</taxon>
        <taxon>Maricaulales</taxon>
        <taxon>Maricaulaceae</taxon>
        <taxon>Marinicauda</taxon>
    </lineage>
</organism>
<dbReference type="RefSeq" id="WP_135995628.1">
    <property type="nucleotide sequence ID" value="NZ_CP071057.1"/>
</dbReference>
<keyword evidence="2" id="KW-1185">Reference proteome</keyword>
<dbReference type="AlphaFoldDB" id="A0A4V3RY55"/>
<evidence type="ECO:0000313" key="1">
    <source>
        <dbReference type="EMBL" id="TGY89089.1"/>
    </source>
</evidence>
<accession>A0A4V3RY55</accession>
<sequence>MTNPIAKWIRETRLGVAEPGGPAIVFRQRVEAWVEFKRLHLAFAQTLNSLINGHSSLLTLIKYAMLCEHEVREMKAQAGDRPDETLSVETVCRRLPLEGYSRLYRLVNSRAFDDAALQSLVDPKDFRIAETILRVVAQPLAPSDDLFARLAREHGFEGAERAAKWTPEITALHTDVVKFYKAGLRSKGLL</sequence>
<name>A0A4V3RY55_9PROT</name>
<dbReference type="OrthoDB" id="7630883at2"/>
<protein>
    <submittedName>
        <fullName evidence="1">Uncharacterized protein</fullName>
    </submittedName>
</protein>
<dbReference type="EMBL" id="SRXW01000002">
    <property type="protein sequence ID" value="TGY89089.1"/>
    <property type="molecule type" value="Genomic_DNA"/>
</dbReference>
<gene>
    <name evidence="1" type="ORF">E5163_08145</name>
</gene>
<dbReference type="Proteomes" id="UP000308054">
    <property type="component" value="Unassembled WGS sequence"/>
</dbReference>
<proteinExistence type="predicted"/>
<comment type="caution">
    <text evidence="1">The sequence shown here is derived from an EMBL/GenBank/DDBJ whole genome shotgun (WGS) entry which is preliminary data.</text>
</comment>
<reference evidence="1 2" key="1">
    <citation type="journal article" date="2017" name="Int. J. Syst. Evol. Microbiol.">
        <title>Marinicauda algicola sp. nov., isolated from a marine red alga Rhodosorus marinus.</title>
        <authorList>
            <person name="Jeong S.E."/>
            <person name="Jeon S.H."/>
            <person name="Chun B.H."/>
            <person name="Kim D.W."/>
            <person name="Jeon C.O."/>
        </authorList>
    </citation>
    <scope>NUCLEOTIDE SEQUENCE [LARGE SCALE GENOMIC DNA]</scope>
    <source>
        <strain evidence="1 2">JCM 31718</strain>
    </source>
</reference>